<dbReference type="Gene3D" id="2.30.30.760">
    <property type="match status" value="1"/>
</dbReference>
<dbReference type="GO" id="GO:0042597">
    <property type="term" value="C:periplasmic space"/>
    <property type="evidence" value="ECO:0007669"/>
    <property type="project" value="UniProtKB-SubCell"/>
</dbReference>
<keyword evidence="3" id="KW-0574">Periplasm</keyword>
<dbReference type="InterPro" id="IPR017585">
    <property type="entry name" value="SAF_FlgA"/>
</dbReference>
<keyword evidence="7" id="KW-1185">Reference proteome</keyword>
<evidence type="ECO:0000256" key="1">
    <source>
        <dbReference type="ARBA" id="ARBA00004418"/>
    </source>
</evidence>
<evidence type="ECO:0000313" key="6">
    <source>
        <dbReference type="EMBL" id="KZD08132.1"/>
    </source>
</evidence>
<evidence type="ECO:0000313" key="7">
    <source>
        <dbReference type="Proteomes" id="UP000076400"/>
    </source>
</evidence>
<dbReference type="PANTHER" id="PTHR36307">
    <property type="entry name" value="FLAGELLA BASAL BODY P-RING FORMATION PROTEIN FLGA"/>
    <property type="match status" value="1"/>
</dbReference>
<dbReference type="OrthoDB" id="7727421at2"/>
<dbReference type="EMBL" id="LPXN01000108">
    <property type="protein sequence ID" value="KZD08132.1"/>
    <property type="molecule type" value="Genomic_DNA"/>
</dbReference>
<dbReference type="NCBIfam" id="TIGR03170">
    <property type="entry name" value="flgA_cterm"/>
    <property type="match status" value="1"/>
</dbReference>
<dbReference type="Proteomes" id="UP000076400">
    <property type="component" value="Unassembled WGS sequence"/>
</dbReference>
<sequence length="339" mass="36556">MHRHIRPLALATLLAGLSALPAQISAQASQTLVSTARVPAAAAALLPVSLQSTSLVYGRSIMLGDLFSGVESDRNIEVDRAPLPGERRIYTASTLQRLAQKHGLEWRPNSPLDKVAVERASLVVPMEEVEREMRQALIDAGAPAEIEVNIYNRGLRLHIATDAPMNFAVDRLSFDNRTQRFQAAITAPAGDPEAQTQQVSGRFYNLVSVPVLSRSILPGDIIQERDITWKMVRAGQLNGAVVGQPEEIVGTIPRRPIPINQPIRTTDVKPNILAKRGDKVTLIAATPTMQLTALGIAQESGAEGDLIQVINSSSKKAVRGRVVGPNTVEVITNGHVALN</sequence>
<dbReference type="Pfam" id="PF13144">
    <property type="entry name" value="ChapFlgA"/>
    <property type="match status" value="1"/>
</dbReference>
<reference evidence="6 7" key="1">
    <citation type="submission" date="2015-12" db="EMBL/GenBank/DDBJ databases">
        <title>Genome sequence of Oceanibaculum pacificum MCCC 1A02656.</title>
        <authorList>
            <person name="Lu L."/>
            <person name="Lai Q."/>
            <person name="Shao Z."/>
            <person name="Qian P."/>
        </authorList>
    </citation>
    <scope>NUCLEOTIDE SEQUENCE [LARGE SCALE GENOMIC DNA]</scope>
    <source>
        <strain evidence="6 7">MCCC 1A02656</strain>
    </source>
</reference>
<evidence type="ECO:0000256" key="2">
    <source>
        <dbReference type="ARBA" id="ARBA00022729"/>
    </source>
</evidence>
<organism evidence="6 7">
    <name type="scientific">Oceanibaculum pacificum</name>
    <dbReference type="NCBI Taxonomy" id="580166"/>
    <lineage>
        <taxon>Bacteria</taxon>
        <taxon>Pseudomonadati</taxon>
        <taxon>Pseudomonadota</taxon>
        <taxon>Alphaproteobacteria</taxon>
        <taxon>Rhodospirillales</taxon>
        <taxon>Oceanibaculaceae</taxon>
        <taxon>Oceanibaculum</taxon>
    </lineage>
</organism>
<evidence type="ECO:0000256" key="3">
    <source>
        <dbReference type="ARBA" id="ARBA00022764"/>
    </source>
</evidence>
<dbReference type="InterPro" id="IPR039246">
    <property type="entry name" value="Flagellar_FlgA"/>
</dbReference>
<name>A0A154W3G7_9PROT</name>
<dbReference type="Gene3D" id="3.90.1210.10">
    <property type="entry name" value="Antifreeze-like/N-acetylneuraminic acid synthase C-terminal domain"/>
    <property type="match status" value="1"/>
</dbReference>
<dbReference type="AlphaFoldDB" id="A0A154W3G7"/>
<evidence type="ECO:0000259" key="5">
    <source>
        <dbReference type="SMART" id="SM00858"/>
    </source>
</evidence>
<dbReference type="CDD" id="cd11614">
    <property type="entry name" value="SAF_CpaB_FlgA_like"/>
    <property type="match status" value="1"/>
</dbReference>
<keyword evidence="2 4" id="KW-0732">Signal</keyword>
<dbReference type="GO" id="GO:0044780">
    <property type="term" value="P:bacterial-type flagellum assembly"/>
    <property type="evidence" value="ECO:0007669"/>
    <property type="project" value="InterPro"/>
</dbReference>
<gene>
    <name evidence="6" type="ORF">AUP43_08975</name>
</gene>
<comment type="caution">
    <text evidence="6">The sequence shown here is derived from an EMBL/GenBank/DDBJ whole genome shotgun (WGS) entry which is preliminary data.</text>
</comment>
<dbReference type="RefSeq" id="WP_067556154.1">
    <property type="nucleotide sequence ID" value="NZ_LPXN01000108.1"/>
</dbReference>
<comment type="subcellular location">
    <subcellularLocation>
        <location evidence="1">Periplasm</location>
    </subcellularLocation>
</comment>
<dbReference type="STRING" id="580166.AUP43_08975"/>
<accession>A0A154W3G7</accession>
<feature type="signal peptide" evidence="4">
    <location>
        <begin position="1"/>
        <end position="28"/>
    </location>
</feature>
<evidence type="ECO:0000256" key="4">
    <source>
        <dbReference type="SAM" id="SignalP"/>
    </source>
</evidence>
<protein>
    <recommendedName>
        <fullName evidence="5">SAF domain-containing protein</fullName>
    </recommendedName>
</protein>
<dbReference type="PANTHER" id="PTHR36307:SF1">
    <property type="entry name" value="FLAGELLA BASAL BODY P-RING FORMATION PROTEIN FLGA"/>
    <property type="match status" value="1"/>
</dbReference>
<dbReference type="SMART" id="SM00858">
    <property type="entry name" value="SAF"/>
    <property type="match status" value="1"/>
</dbReference>
<dbReference type="InterPro" id="IPR013974">
    <property type="entry name" value="SAF"/>
</dbReference>
<proteinExistence type="predicted"/>
<feature type="domain" description="SAF" evidence="5">
    <location>
        <begin position="207"/>
        <end position="269"/>
    </location>
</feature>
<feature type="chain" id="PRO_5007602212" description="SAF domain-containing protein" evidence="4">
    <location>
        <begin position="29"/>
        <end position="339"/>
    </location>
</feature>